<organism evidence="1">
    <name type="scientific">uncultured Sphingomonadaceae bacterium</name>
    <dbReference type="NCBI Taxonomy" id="169976"/>
    <lineage>
        <taxon>Bacteria</taxon>
        <taxon>Pseudomonadati</taxon>
        <taxon>Pseudomonadota</taxon>
        <taxon>Alphaproteobacteria</taxon>
        <taxon>Sphingomonadales</taxon>
        <taxon>Sphingomonadaceae</taxon>
        <taxon>environmental samples</taxon>
    </lineage>
</organism>
<name>A0A6J4SBP5_9SPHN</name>
<reference evidence="1" key="1">
    <citation type="submission" date="2020-02" db="EMBL/GenBank/DDBJ databases">
        <authorList>
            <person name="Meier V. D."/>
        </authorList>
    </citation>
    <scope>NUCLEOTIDE SEQUENCE</scope>
    <source>
        <strain evidence="1">AVDCRST_MAG39</strain>
    </source>
</reference>
<accession>A0A6J4SBP5</accession>
<dbReference type="AlphaFoldDB" id="A0A6J4SBP5"/>
<evidence type="ECO:0000313" key="1">
    <source>
        <dbReference type="EMBL" id="CAA9487618.1"/>
    </source>
</evidence>
<gene>
    <name evidence="1" type="ORF">AVDCRST_MAG39-550</name>
</gene>
<proteinExistence type="predicted"/>
<sequence length="70" mass="7756">MSNKLFYREQAARQQADADAATLDNVRDRCQRAADAWTLLAERIERADSLRAARDAEDAPLAVANPQLIG</sequence>
<protein>
    <submittedName>
        <fullName evidence="1">Uncharacterized protein</fullName>
    </submittedName>
</protein>
<dbReference type="EMBL" id="CADCVW010000024">
    <property type="protein sequence ID" value="CAA9487618.1"/>
    <property type="molecule type" value="Genomic_DNA"/>
</dbReference>